<evidence type="ECO:0000256" key="8">
    <source>
        <dbReference type="ARBA" id="ARBA00022842"/>
    </source>
</evidence>
<comment type="catalytic activity">
    <reaction evidence="12">
        <text>ATP + H2O + phospholipidSide 1 = ADP + phosphate + phospholipidSide 2.</text>
        <dbReference type="EC" id="7.6.2.1"/>
    </reaction>
</comment>
<feature type="transmembrane region" description="Helical" evidence="14">
    <location>
        <begin position="418"/>
        <end position="439"/>
    </location>
</feature>
<feature type="transmembrane region" description="Helical" evidence="14">
    <location>
        <begin position="282"/>
        <end position="303"/>
    </location>
</feature>
<evidence type="ECO:0000256" key="3">
    <source>
        <dbReference type="ARBA" id="ARBA00012189"/>
    </source>
</evidence>
<evidence type="ECO:0000256" key="13">
    <source>
        <dbReference type="SAM" id="MobiDB-lite"/>
    </source>
</evidence>
<dbReference type="Proteomes" id="UP000626109">
    <property type="component" value="Unassembled WGS sequence"/>
</dbReference>
<gene>
    <name evidence="16" type="ORF">PGLA2088_LOCUS7072</name>
</gene>
<dbReference type="Pfam" id="PF16212">
    <property type="entry name" value="PhoLip_ATPase_C"/>
    <property type="match status" value="1"/>
</dbReference>
<keyword evidence="6" id="KW-0547">Nucleotide-binding</keyword>
<comment type="caution">
    <text evidence="16">The sequence shown here is derived from an EMBL/GenBank/DDBJ whole genome shotgun (WGS) entry which is preliminary data.</text>
</comment>
<evidence type="ECO:0000256" key="4">
    <source>
        <dbReference type="ARBA" id="ARBA00022692"/>
    </source>
</evidence>
<keyword evidence="11 14" id="KW-0472">Membrane</keyword>
<evidence type="ECO:0000259" key="15">
    <source>
        <dbReference type="Pfam" id="PF16212"/>
    </source>
</evidence>
<keyword evidence="4 14" id="KW-0812">Transmembrane</keyword>
<dbReference type="EMBL" id="CAJNNW010007172">
    <property type="protein sequence ID" value="CAE8649022.1"/>
    <property type="molecule type" value="Genomic_DNA"/>
</dbReference>
<evidence type="ECO:0000256" key="6">
    <source>
        <dbReference type="ARBA" id="ARBA00022741"/>
    </source>
</evidence>
<feature type="transmembrane region" description="Helical" evidence="14">
    <location>
        <begin position="386"/>
        <end position="406"/>
    </location>
</feature>
<proteinExistence type="inferred from homology"/>
<evidence type="ECO:0000256" key="10">
    <source>
        <dbReference type="ARBA" id="ARBA00022989"/>
    </source>
</evidence>
<dbReference type="GO" id="GO:0140326">
    <property type="term" value="F:ATPase-coupled intramembrane lipid transporter activity"/>
    <property type="evidence" value="ECO:0007669"/>
    <property type="project" value="UniProtKB-EC"/>
</dbReference>
<evidence type="ECO:0000256" key="5">
    <source>
        <dbReference type="ARBA" id="ARBA00022723"/>
    </source>
</evidence>
<dbReference type="GO" id="GO:0046872">
    <property type="term" value="F:metal ion binding"/>
    <property type="evidence" value="ECO:0007669"/>
    <property type="project" value="UniProtKB-KW"/>
</dbReference>
<comment type="similarity">
    <text evidence="2">Belongs to the cation transport ATPase (P-type) (TC 3.A.3) family. Type IV subfamily.</text>
</comment>
<keyword evidence="10 14" id="KW-1133">Transmembrane helix</keyword>
<keyword evidence="9" id="KW-1278">Translocase</keyword>
<evidence type="ECO:0000256" key="1">
    <source>
        <dbReference type="ARBA" id="ARBA00004141"/>
    </source>
</evidence>
<keyword evidence="8" id="KW-0460">Magnesium</keyword>
<organism evidence="16 17">
    <name type="scientific">Polarella glacialis</name>
    <name type="common">Dinoflagellate</name>
    <dbReference type="NCBI Taxonomy" id="89957"/>
    <lineage>
        <taxon>Eukaryota</taxon>
        <taxon>Sar</taxon>
        <taxon>Alveolata</taxon>
        <taxon>Dinophyceae</taxon>
        <taxon>Suessiales</taxon>
        <taxon>Suessiaceae</taxon>
        <taxon>Polarella</taxon>
    </lineage>
</organism>
<dbReference type="PANTHER" id="PTHR24092">
    <property type="entry name" value="PROBABLE PHOSPHOLIPID-TRANSPORTING ATPASE"/>
    <property type="match status" value="1"/>
</dbReference>
<evidence type="ECO:0000256" key="12">
    <source>
        <dbReference type="ARBA" id="ARBA00034036"/>
    </source>
</evidence>
<dbReference type="FunFam" id="3.40.50.1000:FF:000014">
    <property type="entry name" value="Phospholipid-transporting ATPase"/>
    <property type="match status" value="1"/>
</dbReference>
<evidence type="ECO:0000256" key="11">
    <source>
        <dbReference type="ARBA" id="ARBA00023136"/>
    </source>
</evidence>
<dbReference type="EC" id="7.6.2.1" evidence="3"/>
<dbReference type="GO" id="GO:0005886">
    <property type="term" value="C:plasma membrane"/>
    <property type="evidence" value="ECO:0007669"/>
    <property type="project" value="TreeGrafter"/>
</dbReference>
<reference evidence="16" key="1">
    <citation type="submission" date="2021-02" db="EMBL/GenBank/DDBJ databases">
        <authorList>
            <person name="Dougan E. K."/>
            <person name="Rhodes N."/>
            <person name="Thang M."/>
            <person name="Chan C."/>
        </authorList>
    </citation>
    <scope>NUCLEOTIDE SEQUENCE</scope>
</reference>
<evidence type="ECO:0000313" key="16">
    <source>
        <dbReference type="EMBL" id="CAE8649022.1"/>
    </source>
</evidence>
<feature type="domain" description="P-type ATPase C-terminal" evidence="15">
    <location>
        <begin position="355"/>
        <end position="476"/>
    </location>
</feature>
<evidence type="ECO:0000256" key="2">
    <source>
        <dbReference type="ARBA" id="ARBA00008109"/>
    </source>
</evidence>
<dbReference type="SUPFAM" id="SSF81665">
    <property type="entry name" value="Calcium ATPase, transmembrane domain M"/>
    <property type="match status" value="1"/>
</dbReference>
<dbReference type="InterPro" id="IPR023298">
    <property type="entry name" value="ATPase_P-typ_TM_dom_sf"/>
</dbReference>
<keyword evidence="7" id="KW-0067">ATP-binding</keyword>
<dbReference type="InterPro" id="IPR023214">
    <property type="entry name" value="HAD_sf"/>
</dbReference>
<dbReference type="SUPFAM" id="SSF56784">
    <property type="entry name" value="HAD-like"/>
    <property type="match status" value="1"/>
</dbReference>
<evidence type="ECO:0000256" key="9">
    <source>
        <dbReference type="ARBA" id="ARBA00022967"/>
    </source>
</evidence>
<sequence>MGELPDFIGKSYVLYSKGADHVMLDCLRGNRPGERSRGMLPSHSLSAESLDDSSEDEKSVESFEDGESELQLKLAVLNINLRQHAKQLLAPLHQLLVLRLVRQMLQEVLILFKPKWSNHSDITEFEDASLARAKAFRHVSIIMQMQSAKTSFTNREKLASEVVNDMERDMDLLGATAVEDKIQDGVPETVSMLLQGGIKVWMLTGDSMETAMNTAISCRLVDRDAKEYVLSADDTLPTTLRGLLREYYIDISNHLAENPDFRYSLAVHGQALYSIMKDDEQMLQHLFVAIACSSCSVIACRLAPAQKAALVELVRTTLVGNPLTLAIGDGGNDVAMIQKAHVGVGIVGAEGREAANAADFSIGRFRFLRSLLFIHGRWNLRRIGMVISYSFYKNFLLVLPMVFFAPESALSGTTLYDSYLLMMYNLVFTSLPIFIVGVLDVDVYADAALSVPTLYLYGVRGQYFNYKMLLRWLFRGQLPGQTRDSAR</sequence>
<feature type="region of interest" description="Disordered" evidence="13">
    <location>
        <begin position="33"/>
        <end position="62"/>
    </location>
</feature>
<dbReference type="GO" id="GO:0045332">
    <property type="term" value="P:phospholipid translocation"/>
    <property type="evidence" value="ECO:0007669"/>
    <property type="project" value="TreeGrafter"/>
</dbReference>
<dbReference type="InterPro" id="IPR032630">
    <property type="entry name" value="P_typ_ATPase_c"/>
</dbReference>
<name>A0A813IE68_POLGL</name>
<dbReference type="NCBIfam" id="TIGR01494">
    <property type="entry name" value="ATPase_P-type"/>
    <property type="match status" value="1"/>
</dbReference>
<dbReference type="GO" id="GO:0005524">
    <property type="term" value="F:ATP binding"/>
    <property type="evidence" value="ECO:0007669"/>
    <property type="project" value="UniProtKB-KW"/>
</dbReference>
<evidence type="ECO:0000313" key="17">
    <source>
        <dbReference type="Proteomes" id="UP000626109"/>
    </source>
</evidence>
<dbReference type="GO" id="GO:0016887">
    <property type="term" value="F:ATP hydrolysis activity"/>
    <property type="evidence" value="ECO:0007669"/>
    <property type="project" value="InterPro"/>
</dbReference>
<dbReference type="AlphaFoldDB" id="A0A813IE68"/>
<keyword evidence="5" id="KW-0479">Metal-binding</keyword>
<comment type="subcellular location">
    <subcellularLocation>
        <location evidence="1">Membrane</location>
        <topology evidence="1">Multi-pass membrane protein</topology>
    </subcellularLocation>
</comment>
<dbReference type="InterPro" id="IPR001757">
    <property type="entry name" value="P_typ_ATPase"/>
</dbReference>
<dbReference type="Gene3D" id="3.40.50.1000">
    <property type="entry name" value="HAD superfamily/HAD-like"/>
    <property type="match status" value="1"/>
</dbReference>
<protein>
    <recommendedName>
        <fullName evidence="3">P-type phospholipid transporter</fullName>
        <ecNumber evidence="3">7.6.2.1</ecNumber>
    </recommendedName>
</protein>
<evidence type="ECO:0000256" key="14">
    <source>
        <dbReference type="SAM" id="Phobius"/>
    </source>
</evidence>
<evidence type="ECO:0000256" key="7">
    <source>
        <dbReference type="ARBA" id="ARBA00022840"/>
    </source>
</evidence>
<dbReference type="InterPro" id="IPR036412">
    <property type="entry name" value="HAD-like_sf"/>
</dbReference>
<accession>A0A813IE68</accession>